<dbReference type="Proteomes" id="UP001500325">
    <property type="component" value="Unassembled WGS sequence"/>
</dbReference>
<accession>A0ABP8WNJ4</accession>
<dbReference type="EMBL" id="BAABIC010000009">
    <property type="protein sequence ID" value="GAA4692141.1"/>
    <property type="molecule type" value="Genomic_DNA"/>
</dbReference>
<sequence>MRFGWASTPGFFGQVGCKVENDALRRGPWLILGPVVDDHRSLDVQACNPADTVLSVRLVHR</sequence>
<keyword evidence="2" id="KW-1185">Reference proteome</keyword>
<reference evidence="2" key="1">
    <citation type="journal article" date="2019" name="Int. J. Syst. Evol. Microbiol.">
        <title>The Global Catalogue of Microorganisms (GCM) 10K type strain sequencing project: providing services to taxonomists for standard genome sequencing and annotation.</title>
        <authorList>
            <consortium name="The Broad Institute Genomics Platform"/>
            <consortium name="The Broad Institute Genome Sequencing Center for Infectious Disease"/>
            <person name="Wu L."/>
            <person name="Ma J."/>
        </authorList>
    </citation>
    <scope>NUCLEOTIDE SEQUENCE [LARGE SCALE GENOMIC DNA]</scope>
    <source>
        <strain evidence="2">JCM 18055</strain>
    </source>
</reference>
<protein>
    <submittedName>
        <fullName evidence="1">Uncharacterized protein</fullName>
    </submittedName>
</protein>
<evidence type="ECO:0000313" key="2">
    <source>
        <dbReference type="Proteomes" id="UP001500325"/>
    </source>
</evidence>
<proteinExistence type="predicted"/>
<evidence type="ECO:0000313" key="1">
    <source>
        <dbReference type="EMBL" id="GAA4692141.1"/>
    </source>
</evidence>
<gene>
    <name evidence="1" type="ORF">GCM10023215_31520</name>
</gene>
<name>A0ABP8WNJ4_9PSEU</name>
<organism evidence="1 2">
    <name type="scientific">Pseudonocardia yuanmonensis</name>
    <dbReference type="NCBI Taxonomy" id="1095914"/>
    <lineage>
        <taxon>Bacteria</taxon>
        <taxon>Bacillati</taxon>
        <taxon>Actinomycetota</taxon>
        <taxon>Actinomycetes</taxon>
        <taxon>Pseudonocardiales</taxon>
        <taxon>Pseudonocardiaceae</taxon>
        <taxon>Pseudonocardia</taxon>
    </lineage>
</organism>
<comment type="caution">
    <text evidence="1">The sequence shown here is derived from an EMBL/GenBank/DDBJ whole genome shotgun (WGS) entry which is preliminary data.</text>
</comment>